<evidence type="ECO:0000256" key="1">
    <source>
        <dbReference type="ARBA" id="ARBA00005532"/>
    </source>
</evidence>
<dbReference type="InterPro" id="IPR018101">
    <property type="entry name" value="Transl_elong_Ts_CS"/>
</dbReference>
<dbReference type="PANTHER" id="PTHR11741">
    <property type="entry name" value="ELONGATION FACTOR TS"/>
    <property type="match status" value="1"/>
</dbReference>
<evidence type="ECO:0000256" key="4">
    <source>
        <dbReference type="ARBA" id="ARBA00022917"/>
    </source>
</evidence>
<keyword evidence="4 5" id="KW-0648">Protein biosynthesis</keyword>
<comment type="function">
    <text evidence="5">Associates with the EF-Tu.GDP complex and induces the exchange of GDP to GTP. It remains bound to the aminoacyl-tRNA.EF-Tu.GTP complex up to the GTP hydrolysis stage on the ribosome.</text>
</comment>
<dbReference type="GO" id="GO:0003746">
    <property type="term" value="F:translation elongation factor activity"/>
    <property type="evidence" value="ECO:0007669"/>
    <property type="project" value="UniProtKB-UniRule"/>
</dbReference>
<dbReference type="Proteomes" id="UP000449092">
    <property type="component" value="Unassembled WGS sequence"/>
</dbReference>
<dbReference type="EMBL" id="VXOY01000017">
    <property type="protein sequence ID" value="MYE38290.1"/>
    <property type="molecule type" value="Genomic_DNA"/>
</dbReference>
<dbReference type="Gene3D" id="1.10.286.20">
    <property type="match status" value="1"/>
</dbReference>
<dbReference type="HAMAP" id="MF_00050">
    <property type="entry name" value="EF_Ts"/>
    <property type="match status" value="1"/>
</dbReference>
<dbReference type="FunFam" id="1.10.286.20:FF:000001">
    <property type="entry name" value="Elongation factor Ts"/>
    <property type="match status" value="1"/>
</dbReference>
<dbReference type="PANTHER" id="PTHR11741:SF0">
    <property type="entry name" value="ELONGATION FACTOR TS, MITOCHONDRIAL"/>
    <property type="match status" value="1"/>
</dbReference>
<dbReference type="Gene3D" id="1.10.8.10">
    <property type="entry name" value="DNA helicase RuvA subunit, C-terminal domain"/>
    <property type="match status" value="1"/>
</dbReference>
<keyword evidence="3 5" id="KW-0251">Elongation factor</keyword>
<feature type="domain" description="Translation elongation factor EFTs/EF1B dimerisation" evidence="6">
    <location>
        <begin position="32"/>
        <end position="193"/>
    </location>
</feature>
<name>A0A845D993_9BACT</name>
<evidence type="ECO:0000313" key="8">
    <source>
        <dbReference type="Proteomes" id="UP000449092"/>
    </source>
</evidence>
<dbReference type="InterPro" id="IPR036402">
    <property type="entry name" value="EF-Ts_dimer_sf"/>
</dbReference>
<dbReference type="SUPFAM" id="SSF54713">
    <property type="entry name" value="Elongation factor Ts (EF-Ts), dimerisation domain"/>
    <property type="match status" value="1"/>
</dbReference>
<keyword evidence="5" id="KW-0963">Cytoplasm</keyword>
<dbReference type="Gene3D" id="3.30.479.20">
    <property type="entry name" value="Elongation factor Ts, dimerisation domain"/>
    <property type="match status" value="1"/>
</dbReference>
<dbReference type="Pfam" id="PF00889">
    <property type="entry name" value="EF_TS"/>
    <property type="match status" value="1"/>
</dbReference>
<dbReference type="FunFam" id="1.10.8.10:FF:000001">
    <property type="entry name" value="Elongation factor Ts"/>
    <property type="match status" value="1"/>
</dbReference>
<comment type="subcellular location">
    <subcellularLocation>
        <location evidence="5">Cytoplasm</location>
    </subcellularLocation>
</comment>
<evidence type="ECO:0000256" key="3">
    <source>
        <dbReference type="ARBA" id="ARBA00022768"/>
    </source>
</evidence>
<dbReference type="SUPFAM" id="SSF46934">
    <property type="entry name" value="UBA-like"/>
    <property type="match status" value="1"/>
</dbReference>
<sequence length="193" mass="21365">MSVQDIQTLRKETGAGIVAVKKALDEAGGDIEKARSELRKQGMNVATKKGDRDANDGKIISYLHPGDKIGVLLVLNCETDFVAQTQEFQQLGRDIAMHIAAMSPQFVARTDVPADVTSAEGSVYRAQMEQESKPADVIEKIIEGKMEKFYQSVALLEQAFIKDTDKTIQQCIEEVILKLGEKITVGEFTRYEI</sequence>
<dbReference type="PROSITE" id="PS01126">
    <property type="entry name" value="EF_TS_1"/>
    <property type="match status" value="1"/>
</dbReference>
<proteinExistence type="inferred from homology"/>
<evidence type="ECO:0000256" key="2">
    <source>
        <dbReference type="ARBA" id="ARBA00016956"/>
    </source>
</evidence>
<comment type="similarity">
    <text evidence="1 5">Belongs to the EF-Ts family.</text>
</comment>
<dbReference type="InterPro" id="IPR014039">
    <property type="entry name" value="Transl_elong_EFTs/EF1B_dimer"/>
</dbReference>
<dbReference type="AlphaFoldDB" id="A0A845D993"/>
<reference evidence="7 8" key="1">
    <citation type="submission" date="2019-09" db="EMBL/GenBank/DDBJ databases">
        <title>Characterisation of the sponge microbiome using genome-centric metagenomics.</title>
        <authorList>
            <person name="Engelberts J.P."/>
            <person name="Robbins S.J."/>
            <person name="De Goeij J.M."/>
            <person name="Aranda M."/>
            <person name="Bell S.C."/>
            <person name="Webster N.S."/>
        </authorList>
    </citation>
    <scope>NUCLEOTIDE SEQUENCE [LARGE SCALE GENOMIC DNA]</scope>
    <source>
        <strain evidence="7">SB0662_bin_43</strain>
    </source>
</reference>
<dbReference type="InterPro" id="IPR001816">
    <property type="entry name" value="Transl_elong_EFTs/EF1B"/>
</dbReference>
<feature type="region of interest" description="Involved in Mg(2+) ion dislocation from EF-Tu" evidence="5">
    <location>
        <begin position="79"/>
        <end position="82"/>
    </location>
</feature>
<accession>A0A845D993</accession>
<gene>
    <name evidence="5" type="primary">tsf</name>
    <name evidence="7" type="ORF">F4X82_02105</name>
</gene>
<organism evidence="7 8">
    <name type="scientific">Candidatus Spechtbacteria bacterium SB0662_bin_43</name>
    <dbReference type="NCBI Taxonomy" id="2604897"/>
    <lineage>
        <taxon>Bacteria</taxon>
        <taxon>Candidatus Spechtiibacteriota</taxon>
    </lineage>
</organism>
<evidence type="ECO:0000259" key="6">
    <source>
        <dbReference type="Pfam" id="PF00889"/>
    </source>
</evidence>
<protein>
    <recommendedName>
        <fullName evidence="2 5">Elongation factor Ts</fullName>
        <shortName evidence="5">EF-Ts</shortName>
    </recommendedName>
</protein>
<evidence type="ECO:0000313" key="7">
    <source>
        <dbReference type="EMBL" id="MYE38290.1"/>
    </source>
</evidence>
<dbReference type="GO" id="GO:0005737">
    <property type="term" value="C:cytoplasm"/>
    <property type="evidence" value="ECO:0007669"/>
    <property type="project" value="UniProtKB-SubCell"/>
</dbReference>
<evidence type="ECO:0000256" key="5">
    <source>
        <dbReference type="HAMAP-Rule" id="MF_00050"/>
    </source>
</evidence>
<comment type="caution">
    <text evidence="7">The sequence shown here is derived from an EMBL/GenBank/DDBJ whole genome shotgun (WGS) entry which is preliminary data.</text>
</comment>
<dbReference type="InterPro" id="IPR009060">
    <property type="entry name" value="UBA-like_sf"/>
</dbReference>
<dbReference type="CDD" id="cd14275">
    <property type="entry name" value="UBA_EF-Ts"/>
    <property type="match status" value="1"/>
</dbReference>